<evidence type="ECO:0000256" key="2">
    <source>
        <dbReference type="ARBA" id="ARBA00022803"/>
    </source>
</evidence>
<proteinExistence type="predicted"/>
<dbReference type="SUPFAM" id="SSF48452">
    <property type="entry name" value="TPR-like"/>
    <property type="match status" value="1"/>
</dbReference>
<evidence type="ECO:0000256" key="3">
    <source>
        <dbReference type="PROSITE-ProRule" id="PRU00339"/>
    </source>
</evidence>
<feature type="repeat" description="TPR" evidence="3">
    <location>
        <begin position="447"/>
        <end position="480"/>
    </location>
</feature>
<dbReference type="HOGENOM" id="CLU_552771_0_0_2"/>
<sequence length="584" mass="65060">MLGYVLGLFLVLTVMTPVVFIDVFADTFSVSFDKELYDLGDSLTVSGQILELGMPEIAMSIYDPDGKILSANSLEITPEQTFSKTIQLDSPFYEKTGQYMVKLDYGKTSESHYFAVQGESLEPEILIEENSIPEILLLYTEQKQYTDGDVIKITGQVSSVDSPTVLIGIYDPFGMPGGFYFGAIDSNLEFTTSFLVKDGVNFRVDGTYSVKAHYAESEAISFFDYYKVPQIDDSLDESNESEIEDEKTEQPSDVPSETKITTSETTTDETTTDETTTDETTTDETTTDETTTDETTTDETTTDETTTDETTTDETTTDETQNNSDPIDDSTIIKTPQETTPNNDTITKTISKEIPTKKINDSENKVTKTIQEKLPTQNKVKKENNLTVEDIELGKLLNQIQLECDSSTYADTISYYDGMGPALYRLCKFDSSLNFFNESLIENPDDVEILTNKGSALGKLGYFSEAIVFYDHAIKIDPNFLPAKNNKANALANLGQFDDAILLYNQVLNQNPNYLTAAKNLRIVMSAIPDLHNDSSTSEIEKITYFESPEKTTGSNFEKQKPNDFFEEVSIAFSTLGSLFGFLN</sequence>
<protein>
    <submittedName>
        <fullName evidence="5">Uncharacterized protein</fullName>
    </submittedName>
</protein>
<evidence type="ECO:0000256" key="4">
    <source>
        <dbReference type="SAM" id="MobiDB-lite"/>
    </source>
</evidence>
<dbReference type="STRING" id="1229909.NSED_01690"/>
<dbReference type="PANTHER" id="PTHR44943:SF8">
    <property type="entry name" value="TPR REPEAT-CONTAINING PROTEIN MJ0263"/>
    <property type="match status" value="1"/>
</dbReference>
<dbReference type="PATRIC" id="fig|1229909.8.peg.353"/>
<dbReference type="PANTHER" id="PTHR44943">
    <property type="entry name" value="CELLULOSE SYNTHASE OPERON PROTEIN C"/>
    <property type="match status" value="1"/>
</dbReference>
<evidence type="ECO:0000313" key="6">
    <source>
        <dbReference type="Proteomes" id="UP000006100"/>
    </source>
</evidence>
<name>K0BAY2_9ARCH</name>
<evidence type="ECO:0000313" key="5">
    <source>
        <dbReference type="EMBL" id="AFS82150.1"/>
    </source>
</evidence>
<keyword evidence="2 3" id="KW-0802">TPR repeat</keyword>
<reference evidence="5 6" key="1">
    <citation type="journal article" date="2012" name="J. Bacteriol.">
        <title>Draft Genome Sequence of an Ammonia-Oxidizing Archaeon, "Candidatus Nitrosopumilus sediminis" AR2, from Svalbard in the Arctic Circle.</title>
        <authorList>
            <person name="Park S.J."/>
            <person name="Kim J.G."/>
            <person name="Jung M.Y."/>
            <person name="Kim S.J."/>
            <person name="Cha I.T."/>
            <person name="Ghai R."/>
            <person name="Martin-Cuadrado A.B."/>
            <person name="Rodriguez-Valera F."/>
            <person name="Rhee S.K."/>
        </authorList>
    </citation>
    <scope>NUCLEOTIDE SEQUENCE [LARGE SCALE GENOMIC DNA]</scope>
    <source>
        <strain evidence="5 6">AR2</strain>
    </source>
</reference>
<dbReference type="GeneID" id="13697357"/>
<dbReference type="EMBL" id="CP003843">
    <property type="protein sequence ID" value="AFS82150.1"/>
    <property type="molecule type" value="Genomic_DNA"/>
</dbReference>
<dbReference type="KEGG" id="nir:NSED_01690"/>
<dbReference type="Gene3D" id="1.25.40.10">
    <property type="entry name" value="Tetratricopeptide repeat domain"/>
    <property type="match status" value="1"/>
</dbReference>
<feature type="compositionally biased region" description="Acidic residues" evidence="4">
    <location>
        <begin position="235"/>
        <end position="247"/>
    </location>
</feature>
<gene>
    <name evidence="5" type="ORF">NSED_01690</name>
</gene>
<keyword evidence="1" id="KW-0677">Repeat</keyword>
<feature type="compositionally biased region" description="Polar residues" evidence="4">
    <location>
        <begin position="251"/>
        <end position="260"/>
    </location>
</feature>
<dbReference type="eggNOG" id="arCOG08643">
    <property type="taxonomic scope" value="Archaea"/>
</dbReference>
<evidence type="ECO:0000256" key="1">
    <source>
        <dbReference type="ARBA" id="ARBA00022737"/>
    </source>
</evidence>
<dbReference type="eggNOG" id="arCOG03032">
    <property type="taxonomic scope" value="Archaea"/>
</dbReference>
<dbReference type="InterPro" id="IPR019734">
    <property type="entry name" value="TPR_rpt"/>
</dbReference>
<dbReference type="Pfam" id="PF14559">
    <property type="entry name" value="TPR_19"/>
    <property type="match status" value="1"/>
</dbReference>
<feature type="compositionally biased region" description="Acidic residues" evidence="4">
    <location>
        <begin position="266"/>
        <end position="317"/>
    </location>
</feature>
<organism evidence="5 6">
    <name type="scientific">Candidatus Nitrosopumilus sediminis</name>
    <dbReference type="NCBI Taxonomy" id="1229909"/>
    <lineage>
        <taxon>Archaea</taxon>
        <taxon>Nitrososphaerota</taxon>
        <taxon>Nitrososphaeria</taxon>
        <taxon>Nitrosopumilales</taxon>
        <taxon>Nitrosopumilaceae</taxon>
        <taxon>Nitrosopumilus</taxon>
    </lineage>
</organism>
<feature type="region of interest" description="Disordered" evidence="4">
    <location>
        <begin position="235"/>
        <end position="346"/>
    </location>
</feature>
<dbReference type="AlphaFoldDB" id="K0BAY2"/>
<dbReference type="RefSeq" id="WP_014964522.1">
    <property type="nucleotide sequence ID" value="NC_018656.1"/>
</dbReference>
<keyword evidence="6" id="KW-1185">Reference proteome</keyword>
<dbReference type="PROSITE" id="PS50005">
    <property type="entry name" value="TPR"/>
    <property type="match status" value="1"/>
</dbReference>
<dbReference type="SMART" id="SM00028">
    <property type="entry name" value="TPR"/>
    <property type="match status" value="3"/>
</dbReference>
<dbReference type="InterPro" id="IPR051685">
    <property type="entry name" value="Ycf3/AcsC/BcsC/TPR_MFPF"/>
</dbReference>
<dbReference type="OrthoDB" id="115601at2157"/>
<dbReference type="InterPro" id="IPR011990">
    <property type="entry name" value="TPR-like_helical_dom_sf"/>
</dbReference>
<feature type="compositionally biased region" description="Polar residues" evidence="4">
    <location>
        <begin position="332"/>
        <end position="346"/>
    </location>
</feature>
<dbReference type="Proteomes" id="UP000006100">
    <property type="component" value="Chromosome"/>
</dbReference>
<accession>K0BAY2</accession>